<evidence type="ECO:0000256" key="2">
    <source>
        <dbReference type="ARBA" id="ARBA00022741"/>
    </source>
</evidence>
<keyword evidence="8" id="KW-1185">Reference proteome</keyword>
<evidence type="ECO:0000256" key="4">
    <source>
        <dbReference type="ARBA" id="ARBA00023267"/>
    </source>
</evidence>
<dbReference type="EC" id="6.3.4.15" evidence="5"/>
<dbReference type="Gene3D" id="3.30.930.10">
    <property type="entry name" value="Bira Bifunctional Protein, Domain 2"/>
    <property type="match status" value="1"/>
</dbReference>
<dbReference type="InterPro" id="IPR003142">
    <property type="entry name" value="BPL_C"/>
</dbReference>
<dbReference type="InterPro" id="IPR036390">
    <property type="entry name" value="WH_DNA-bd_sf"/>
</dbReference>
<dbReference type="RefSeq" id="WP_154407107.1">
    <property type="nucleotide sequence ID" value="NZ_VUNR01000014.1"/>
</dbReference>
<name>A0A6I2UGP5_9FIRM</name>
<dbReference type="Proteomes" id="UP000433181">
    <property type="component" value="Unassembled WGS sequence"/>
</dbReference>
<dbReference type="GO" id="GO:0005737">
    <property type="term" value="C:cytoplasm"/>
    <property type="evidence" value="ECO:0007669"/>
    <property type="project" value="TreeGrafter"/>
</dbReference>
<dbReference type="PROSITE" id="PS51733">
    <property type="entry name" value="BPL_LPL_CATALYTIC"/>
    <property type="match status" value="1"/>
</dbReference>
<dbReference type="InterPro" id="IPR013196">
    <property type="entry name" value="HTH_11"/>
</dbReference>
<comment type="caution">
    <text evidence="5">Lacks conserved residue(s) required for the propagation of feature annotation.</text>
</comment>
<dbReference type="Pfam" id="PF03099">
    <property type="entry name" value="BPL_LplA_LipB"/>
    <property type="match status" value="1"/>
</dbReference>
<dbReference type="CDD" id="cd00090">
    <property type="entry name" value="HTH_ARSR"/>
    <property type="match status" value="1"/>
</dbReference>
<sequence length="322" mass="35281">MRSKILELLRLQQEGCISGEEIASRLGVSRTAVWKHIKELKAAGYNIESRARSGYCLTGTPDRLLPELITHNLPTKLLGQYVISFDEVRSTNDEAKKAAAAGADEGTVVVSEMQSTGKGRLERSFFCPRGGVWFSVILRPPFLPQEAPKCTLLAAVAVAKAMQELGVEAGIKWPNDIYCQGRKLTGILTEMSAEMDRINYVVIGTGINVNIPLQSFPEDLQDKAGSMSQLLGHEVDRVAFLQRVLQHMEALYIDVLKNGFAGLLDQWRQHSITLGQEINVLGLQETFAGVAKDIDADGALLVETPGGLRRVLAGDVSIRPRK</sequence>
<feature type="binding site" evidence="5">
    <location>
        <begin position="90"/>
        <end position="92"/>
    </location>
    <ligand>
        <name>biotin</name>
        <dbReference type="ChEBI" id="CHEBI:57586"/>
    </ligand>
</feature>
<dbReference type="GO" id="GO:0005524">
    <property type="term" value="F:ATP binding"/>
    <property type="evidence" value="ECO:0007669"/>
    <property type="project" value="UniProtKB-UniRule"/>
</dbReference>
<keyword evidence="5" id="KW-0805">Transcription regulation</keyword>
<dbReference type="SUPFAM" id="SSF50037">
    <property type="entry name" value="C-terminal domain of transcriptional repressors"/>
    <property type="match status" value="1"/>
</dbReference>
<organism evidence="7 8">
    <name type="scientific">Anaerovibrio slackiae</name>
    <dbReference type="NCBI Taxonomy" id="2652309"/>
    <lineage>
        <taxon>Bacteria</taxon>
        <taxon>Bacillati</taxon>
        <taxon>Bacillota</taxon>
        <taxon>Negativicutes</taxon>
        <taxon>Selenomonadales</taxon>
        <taxon>Selenomonadaceae</taxon>
        <taxon>Anaerovibrio</taxon>
    </lineage>
</organism>
<keyword evidence="3 5" id="KW-0067">ATP-binding</keyword>
<dbReference type="GO" id="GO:0003677">
    <property type="term" value="F:DNA binding"/>
    <property type="evidence" value="ECO:0007669"/>
    <property type="project" value="UniProtKB-UniRule"/>
</dbReference>
<dbReference type="PANTHER" id="PTHR12835">
    <property type="entry name" value="BIOTIN PROTEIN LIGASE"/>
    <property type="match status" value="1"/>
</dbReference>
<dbReference type="NCBIfam" id="TIGR00121">
    <property type="entry name" value="birA_ligase"/>
    <property type="match status" value="1"/>
</dbReference>
<keyword evidence="1 5" id="KW-0436">Ligase</keyword>
<reference evidence="7 8" key="1">
    <citation type="submission" date="2019-08" db="EMBL/GenBank/DDBJ databases">
        <title>In-depth cultivation of the pig gut microbiome towards novel bacterial diversity and tailored functional studies.</title>
        <authorList>
            <person name="Wylensek D."/>
            <person name="Hitch T.C.A."/>
            <person name="Clavel T."/>
        </authorList>
    </citation>
    <scope>NUCLEOTIDE SEQUENCE [LARGE SCALE GENOMIC DNA]</scope>
    <source>
        <strain evidence="7 8">WCA-693-APC-5D-A</strain>
    </source>
</reference>
<comment type="caution">
    <text evidence="7">The sequence shown here is derived from an EMBL/GenBank/DDBJ whole genome shotgun (WGS) entry which is preliminary data.</text>
</comment>
<dbReference type="InterPro" id="IPR011991">
    <property type="entry name" value="ArsR-like_HTH"/>
</dbReference>
<dbReference type="InterPro" id="IPR008988">
    <property type="entry name" value="Transcriptional_repressor_C"/>
</dbReference>
<dbReference type="Gene3D" id="1.10.10.10">
    <property type="entry name" value="Winged helix-like DNA-binding domain superfamily/Winged helix DNA-binding domain"/>
    <property type="match status" value="1"/>
</dbReference>
<dbReference type="SUPFAM" id="SSF46785">
    <property type="entry name" value="Winged helix' DNA-binding domain"/>
    <property type="match status" value="1"/>
</dbReference>
<keyword evidence="5" id="KW-0804">Transcription</keyword>
<dbReference type="Pfam" id="PF08279">
    <property type="entry name" value="HTH_11"/>
    <property type="match status" value="1"/>
</dbReference>
<dbReference type="Pfam" id="PF02237">
    <property type="entry name" value="BPL_C"/>
    <property type="match status" value="1"/>
</dbReference>
<dbReference type="AlphaFoldDB" id="A0A6I2UGP5"/>
<dbReference type="GO" id="GO:0009249">
    <property type="term" value="P:protein lipoylation"/>
    <property type="evidence" value="ECO:0007669"/>
    <property type="project" value="UniProtKB-ARBA"/>
</dbReference>
<dbReference type="GO" id="GO:0016740">
    <property type="term" value="F:transferase activity"/>
    <property type="evidence" value="ECO:0007669"/>
    <property type="project" value="UniProtKB-ARBA"/>
</dbReference>
<accession>A0A6I2UGP5</accession>
<dbReference type="InterPro" id="IPR045864">
    <property type="entry name" value="aa-tRNA-synth_II/BPL/LPL"/>
</dbReference>
<dbReference type="Gene3D" id="2.30.30.100">
    <property type="match status" value="1"/>
</dbReference>
<protein>
    <recommendedName>
        <fullName evidence="5">Bifunctional ligase/repressor BirA</fullName>
    </recommendedName>
    <alternativeName>
        <fullName evidence="5">Biotin--[acetyl-CoA-carboxylase] ligase</fullName>
        <ecNumber evidence="5">6.3.4.15</ecNumber>
    </alternativeName>
    <alternativeName>
        <fullName evidence="5">Biotin--protein ligase</fullName>
    </alternativeName>
    <alternativeName>
        <fullName evidence="5">Biotin-[acetyl-CoA carboxylase] synthetase</fullName>
    </alternativeName>
</protein>
<feature type="binding site" evidence="5">
    <location>
        <position position="183"/>
    </location>
    <ligand>
        <name>biotin</name>
        <dbReference type="ChEBI" id="CHEBI:57586"/>
    </ligand>
</feature>
<feature type="domain" description="BPL/LPL catalytic" evidence="6">
    <location>
        <begin position="60"/>
        <end position="256"/>
    </location>
</feature>
<dbReference type="InterPro" id="IPR036388">
    <property type="entry name" value="WH-like_DNA-bd_sf"/>
</dbReference>
<keyword evidence="4 5" id="KW-0092">Biotin</keyword>
<feature type="DNA-binding region" description="H-T-H motif" evidence="5">
    <location>
        <begin position="19"/>
        <end position="38"/>
    </location>
</feature>
<keyword evidence="5" id="KW-0238">DNA-binding</keyword>
<dbReference type="GeneID" id="96778877"/>
<evidence type="ECO:0000256" key="3">
    <source>
        <dbReference type="ARBA" id="ARBA00022840"/>
    </source>
</evidence>
<proteinExistence type="inferred from homology"/>
<dbReference type="InterPro" id="IPR030855">
    <property type="entry name" value="Bifunct_BirA"/>
</dbReference>
<comment type="function">
    <text evidence="5">Acts both as a biotin--[acetyl-CoA-carboxylase] ligase and a repressor.</text>
</comment>
<gene>
    <name evidence="5" type="primary">birA</name>
    <name evidence="7" type="ORF">FYJ84_08105</name>
</gene>
<evidence type="ECO:0000313" key="7">
    <source>
        <dbReference type="EMBL" id="MSU08945.1"/>
    </source>
</evidence>
<dbReference type="GO" id="GO:0006355">
    <property type="term" value="P:regulation of DNA-templated transcription"/>
    <property type="evidence" value="ECO:0007669"/>
    <property type="project" value="UniProtKB-UniRule"/>
</dbReference>
<dbReference type="EMBL" id="VUNR01000014">
    <property type="protein sequence ID" value="MSU08945.1"/>
    <property type="molecule type" value="Genomic_DNA"/>
</dbReference>
<evidence type="ECO:0000256" key="1">
    <source>
        <dbReference type="ARBA" id="ARBA00022598"/>
    </source>
</evidence>
<dbReference type="GO" id="GO:0004077">
    <property type="term" value="F:biotin--[biotin carboxyl-carrier protein] ligase activity"/>
    <property type="evidence" value="ECO:0007669"/>
    <property type="project" value="UniProtKB-UniRule"/>
</dbReference>
<feature type="binding site" evidence="5">
    <location>
        <position position="114"/>
    </location>
    <ligand>
        <name>biotin</name>
        <dbReference type="ChEBI" id="CHEBI:57586"/>
    </ligand>
</feature>
<dbReference type="CDD" id="cd16442">
    <property type="entry name" value="BPL"/>
    <property type="match status" value="1"/>
</dbReference>
<keyword evidence="2 5" id="KW-0547">Nucleotide-binding</keyword>
<evidence type="ECO:0000259" key="6">
    <source>
        <dbReference type="PROSITE" id="PS51733"/>
    </source>
</evidence>
<dbReference type="PANTHER" id="PTHR12835:SF5">
    <property type="entry name" value="BIOTIN--PROTEIN LIGASE"/>
    <property type="match status" value="1"/>
</dbReference>
<evidence type="ECO:0000256" key="5">
    <source>
        <dbReference type="HAMAP-Rule" id="MF_00978"/>
    </source>
</evidence>
<dbReference type="HAMAP" id="MF_00978">
    <property type="entry name" value="Bifunct_BirA"/>
    <property type="match status" value="1"/>
</dbReference>
<dbReference type="InterPro" id="IPR004143">
    <property type="entry name" value="BPL_LPL_catalytic"/>
</dbReference>
<evidence type="ECO:0000313" key="8">
    <source>
        <dbReference type="Proteomes" id="UP000433181"/>
    </source>
</evidence>
<keyword evidence="5" id="KW-0678">Repressor</keyword>
<comment type="catalytic activity">
    <reaction evidence="5">
        <text>biotin + L-lysyl-[protein] + ATP = N(6)-biotinyl-L-lysyl-[protein] + AMP + diphosphate + H(+)</text>
        <dbReference type="Rhea" id="RHEA:11756"/>
        <dbReference type="Rhea" id="RHEA-COMP:9752"/>
        <dbReference type="Rhea" id="RHEA-COMP:10505"/>
        <dbReference type="ChEBI" id="CHEBI:15378"/>
        <dbReference type="ChEBI" id="CHEBI:29969"/>
        <dbReference type="ChEBI" id="CHEBI:30616"/>
        <dbReference type="ChEBI" id="CHEBI:33019"/>
        <dbReference type="ChEBI" id="CHEBI:57586"/>
        <dbReference type="ChEBI" id="CHEBI:83144"/>
        <dbReference type="ChEBI" id="CHEBI:456215"/>
        <dbReference type="EC" id="6.3.4.15"/>
    </reaction>
</comment>
<dbReference type="InterPro" id="IPR004408">
    <property type="entry name" value="Biotin_CoA_COase_ligase"/>
</dbReference>
<dbReference type="SUPFAM" id="SSF55681">
    <property type="entry name" value="Class II aaRS and biotin synthetases"/>
    <property type="match status" value="1"/>
</dbReference>
<comment type="similarity">
    <text evidence="5">Belongs to the biotin--protein ligase family.</text>
</comment>